<accession>Q9S8F0</accession>
<keyword id="KW-0903">Direct protein sequencing</keyword>
<sequence length="12" mass="1382">VYGWAISPFVSR</sequence>
<dbReference type="EC" id="2.5.1.18"/>
<reference key="1">
    <citation type="journal article" date="1995" name="Planta">
        <title>Characterization of the safener-induced glutathione S-transferase isoform II from maize.</title>
        <authorList>
            <person name="Holt D.C."/>
            <person name="Lay V.J."/>
            <person name="Clarke E.D."/>
            <person name="Dinsmore A."/>
            <person name="Jepson I."/>
            <person name="Bright S.W."/>
            <person name="Greenland A.J."/>
        </authorList>
    </citation>
    <scope>PROTEIN SEQUENCE</scope>
</reference>
<proteinExistence type="evidence at protein level"/>
<organism>
    <name type="scientific">Zea mays</name>
    <name type="common">Maize</name>
    <dbReference type="NCBI Taxonomy" id="4577"/>
    <lineage>
        <taxon>Eukaryota</taxon>
        <taxon>Viridiplantae</taxon>
        <taxon>Streptophyta</taxon>
        <taxon>Embryophyta</taxon>
        <taxon>Tracheophyta</taxon>
        <taxon>Spermatophyta</taxon>
        <taxon>Magnoliopsida</taxon>
        <taxon>Liliopsida</taxon>
        <taxon>Poales</taxon>
        <taxon>Poaceae</taxon>
        <taxon>PACMAD clade</taxon>
        <taxon>Panicoideae</taxon>
        <taxon>Andropogonodae</taxon>
        <taxon>Andropogoneae</taxon>
        <taxon>Tripsacinae</taxon>
        <taxon>Zea</taxon>
    </lineage>
</organism>
<name>Q9S8F0_MAIZE</name>
<dbReference type="GO" id="GO:0004364">
    <property type="term" value="F:glutathione transferase activity"/>
    <property type="evidence" value="ECO:0007669"/>
    <property type="project" value="UniProtKB-EC"/>
</dbReference>
<protein>
    <submittedName>
        <fullName>Glutathione S-transferase isoform II</fullName>
        <ecNumber>2.5.1.18</ecNumber>
    </submittedName>
</protein>